<evidence type="ECO:0000313" key="7">
    <source>
        <dbReference type="EMBL" id="MFC1853288.1"/>
    </source>
</evidence>
<dbReference type="InterPro" id="IPR004107">
    <property type="entry name" value="Integrase_SAM-like_N"/>
</dbReference>
<evidence type="ECO:0000259" key="6">
    <source>
        <dbReference type="PROSITE" id="PS51900"/>
    </source>
</evidence>
<dbReference type="InterPro" id="IPR013762">
    <property type="entry name" value="Integrase-like_cat_sf"/>
</dbReference>
<dbReference type="InterPro" id="IPR002104">
    <property type="entry name" value="Integrase_catalytic"/>
</dbReference>
<keyword evidence="2 4" id="KW-0238">DNA-binding</keyword>
<evidence type="ECO:0000256" key="2">
    <source>
        <dbReference type="ARBA" id="ARBA00023125"/>
    </source>
</evidence>
<evidence type="ECO:0000256" key="3">
    <source>
        <dbReference type="ARBA" id="ARBA00023172"/>
    </source>
</evidence>
<reference evidence="7 8" key="1">
    <citation type="submission" date="2024-09" db="EMBL/GenBank/DDBJ databases">
        <title>Laminarin stimulates single cell rates of sulfate reduction while oxygen inhibits transcriptomic activity in coastal marine sediment.</title>
        <authorList>
            <person name="Lindsay M."/>
            <person name="Orcutt B."/>
            <person name="Emerson D."/>
            <person name="Stepanauskas R."/>
            <person name="D'Angelo T."/>
        </authorList>
    </citation>
    <scope>NUCLEOTIDE SEQUENCE [LARGE SCALE GENOMIC DNA]</scope>
    <source>
        <strain evidence="7">SAG AM-311-K15</strain>
    </source>
</reference>
<dbReference type="Pfam" id="PF02899">
    <property type="entry name" value="Phage_int_SAM_1"/>
    <property type="match status" value="1"/>
</dbReference>
<evidence type="ECO:0000256" key="1">
    <source>
        <dbReference type="ARBA" id="ARBA00022908"/>
    </source>
</evidence>
<dbReference type="InterPro" id="IPR011010">
    <property type="entry name" value="DNA_brk_join_enz"/>
</dbReference>
<sequence>MTTHSLGQLIISFFRSYLAAQNGFSIHTIASYSDCIRLLLSFCCHQLHKTIDKLAMEEITDEIILDFLDHLETVRNNAPQTRNNRLAAIRTFFRFLALQEPELSEVCERVCAIRFKKTKKKVIEPLDNKEVVALNNAIDTSTVAGKRDYALMLLLYNTGARVQELVTLKCSNIWLEKPCFLKLMGKGKKERIVPLLDETVAAIKSYLDIREKVEPEHDSFLLNKHGKPITRFGILYIIKKYKKKAEKTCPSLRQKKVTPHTFRHTYALHMIQAGVDLISVKDTLGHADINTTSKYVTIDIEMKRKALEKSQIHTKSDKAKTLKWREPETLKFLENLSRQGYLCEAGHS</sequence>
<dbReference type="InterPro" id="IPR050090">
    <property type="entry name" value="Tyrosine_recombinase_XerCD"/>
</dbReference>
<accession>A0ABV6Z4M0</accession>
<dbReference type="PANTHER" id="PTHR30349:SF81">
    <property type="entry name" value="TYROSINE RECOMBINASE XERC"/>
    <property type="match status" value="1"/>
</dbReference>
<feature type="domain" description="Tyr recombinase" evidence="5">
    <location>
        <begin position="121"/>
        <end position="308"/>
    </location>
</feature>
<keyword evidence="1" id="KW-0229">DNA integration</keyword>
<dbReference type="SUPFAM" id="SSF56349">
    <property type="entry name" value="DNA breaking-rejoining enzymes"/>
    <property type="match status" value="1"/>
</dbReference>
<organism evidence="7 8">
    <name type="scientific">candidate division CSSED10-310 bacterium</name>
    <dbReference type="NCBI Taxonomy" id="2855610"/>
    <lineage>
        <taxon>Bacteria</taxon>
        <taxon>Bacteria division CSSED10-310</taxon>
    </lineage>
</organism>
<dbReference type="PROSITE" id="PS51900">
    <property type="entry name" value="CB"/>
    <property type="match status" value="1"/>
</dbReference>
<dbReference type="EMBL" id="JBHPBY010000464">
    <property type="protein sequence ID" value="MFC1853288.1"/>
    <property type="molecule type" value="Genomic_DNA"/>
</dbReference>
<dbReference type="Gene3D" id="1.10.443.10">
    <property type="entry name" value="Intergrase catalytic core"/>
    <property type="match status" value="1"/>
</dbReference>
<dbReference type="PANTHER" id="PTHR30349">
    <property type="entry name" value="PHAGE INTEGRASE-RELATED"/>
    <property type="match status" value="1"/>
</dbReference>
<evidence type="ECO:0000313" key="8">
    <source>
        <dbReference type="Proteomes" id="UP001594351"/>
    </source>
</evidence>
<keyword evidence="8" id="KW-1185">Reference proteome</keyword>
<keyword evidence="3" id="KW-0233">DNA recombination</keyword>
<comment type="caution">
    <text evidence="7">The sequence shown here is derived from an EMBL/GenBank/DDBJ whole genome shotgun (WGS) entry which is preliminary data.</text>
</comment>
<proteinExistence type="predicted"/>
<name>A0ABV6Z4M0_UNCC1</name>
<dbReference type="Proteomes" id="UP001594351">
    <property type="component" value="Unassembled WGS sequence"/>
</dbReference>
<dbReference type="PROSITE" id="PS51898">
    <property type="entry name" value="TYR_RECOMBINASE"/>
    <property type="match status" value="1"/>
</dbReference>
<dbReference type="Pfam" id="PF00589">
    <property type="entry name" value="Phage_integrase"/>
    <property type="match status" value="1"/>
</dbReference>
<gene>
    <name evidence="7" type="ORF">ACFL27_24075</name>
</gene>
<dbReference type="Gene3D" id="1.10.150.130">
    <property type="match status" value="1"/>
</dbReference>
<protein>
    <submittedName>
        <fullName evidence="7">Tyrosine-type recombinase/integrase</fullName>
    </submittedName>
</protein>
<evidence type="ECO:0000256" key="4">
    <source>
        <dbReference type="PROSITE-ProRule" id="PRU01248"/>
    </source>
</evidence>
<feature type="domain" description="Core-binding (CB)" evidence="6">
    <location>
        <begin position="4"/>
        <end position="97"/>
    </location>
</feature>
<dbReference type="InterPro" id="IPR044068">
    <property type="entry name" value="CB"/>
</dbReference>
<evidence type="ECO:0000259" key="5">
    <source>
        <dbReference type="PROSITE" id="PS51898"/>
    </source>
</evidence>
<dbReference type="InterPro" id="IPR010998">
    <property type="entry name" value="Integrase_recombinase_N"/>
</dbReference>